<feature type="chain" id="PRO_5042031773" evidence="3">
    <location>
        <begin position="29"/>
        <end position="882"/>
    </location>
</feature>
<comment type="caution">
    <text evidence="4">The sequence shown here is derived from an EMBL/GenBank/DDBJ whole genome shotgun (WGS) entry which is preliminary data.</text>
</comment>
<dbReference type="PANTHER" id="PTHR11567">
    <property type="entry name" value="ACID PHOSPHATASE-RELATED"/>
    <property type="match status" value="1"/>
</dbReference>
<keyword evidence="2" id="KW-0472">Membrane</keyword>
<proteinExistence type="predicted"/>
<reference evidence="4" key="1">
    <citation type="submission" date="2023-07" db="EMBL/GenBank/DDBJ databases">
        <authorList>
            <consortium name="AG Swart"/>
            <person name="Singh M."/>
            <person name="Singh A."/>
            <person name="Seah K."/>
            <person name="Emmerich C."/>
        </authorList>
    </citation>
    <scope>NUCLEOTIDE SEQUENCE</scope>
    <source>
        <strain evidence="4">DP1</strain>
    </source>
</reference>
<dbReference type="InterPro" id="IPR050645">
    <property type="entry name" value="Histidine_acid_phosphatase"/>
</dbReference>
<feature type="region of interest" description="Disordered" evidence="1">
    <location>
        <begin position="845"/>
        <end position="864"/>
    </location>
</feature>
<dbReference type="Gene3D" id="3.40.50.1240">
    <property type="entry name" value="Phosphoglycerate mutase-like"/>
    <property type="match status" value="1"/>
</dbReference>
<protein>
    <submittedName>
        <fullName evidence="4">Uncharacterized protein</fullName>
    </submittedName>
</protein>
<evidence type="ECO:0000256" key="1">
    <source>
        <dbReference type="SAM" id="MobiDB-lite"/>
    </source>
</evidence>
<dbReference type="SUPFAM" id="SSF53254">
    <property type="entry name" value="Phosphoglycerate mutase-like"/>
    <property type="match status" value="1"/>
</dbReference>
<gene>
    <name evidence="4" type="ORF">ECRASSUSDP1_LOCUS24397</name>
</gene>
<dbReference type="EMBL" id="CAMPGE010025124">
    <property type="protein sequence ID" value="CAI2382908.1"/>
    <property type="molecule type" value="Genomic_DNA"/>
</dbReference>
<keyword evidence="5" id="KW-1185">Reference proteome</keyword>
<sequence length="882" mass="99328">MKYCLTDRTRKILWAIVAILALAQTASARETLYVMDVTMHGSTYSRYASNPEFDVTKNSYSKTGDLAPDGIQEMYRMGQQFRNEFITSGSFLPPKYDSNAIFLESIKDQPGLMSAYAFILGAYSDSVSYLNLNMNNAQEHQRLVRKTLGLSDIPISGSRSVQINTDEGFMYWSDASHQCPALYKNIHKSLALAGESASNDYNRNLFPQLASTFGRSSSKVNFETAHKYLDDYQVARRLGNQYPKFSNQANIDRLIEDYERDYYYNGVVGGNEIPRVISTPLLNYALINIYAKSQEDCGNARIPKIHMLKHSHFFTDEISFAGFLKALGQSQSTAPKAGQNVRLELFETNGEYYVNVSLDGKPMNFAGSRHGIIELDAFLKTIYPKLYFGDIDAVCIGREEISLNVFPQCQDYQDYLSMYTGGVTAEEAMHVHNCRRTTQAVAQVHSAQLIVPPPHYERPVTVETYDAYNPVDVQYVEKKRPVAVQVPVVEERVVEKIVEKPYRVSVPVIEEKVVVHEVEKVVSEKPTHIHHIDLAESEPHQEAYETPAPTNFAQGEEDTSWPWWMWLIPLLCCCLCLIPCLAYLLCCRKKEEYKEREPIAPVIRRPVERDVEPIKDDSYEKKYVIEKKEVDDTEKIEQEITRELRKSRARETTIVKESSPGKGRRKRIKTIKKFGEVIGKEIQYLDEDGNVLRTERAGVDEMEARSERYSSASRAVGRTQVVTSGSRYAGGSKAGNLLIDTYEREGGLGSGVGSTGNLYANRASRMSRASRRGYSSGRHMDTAGGYVSGSNAGLVEDDAEYGRYSPGGTRMSRVSRKSGSRAYRDRVGSAGGRAGSGNYRSSRYVVGGGSGTGNYREYREERITKGGTTRHKDFFVDEDDQI</sequence>
<feature type="region of interest" description="Disordered" evidence="1">
    <location>
        <begin position="803"/>
        <end position="840"/>
    </location>
</feature>
<dbReference type="PANTHER" id="PTHR11567:SF142">
    <property type="entry name" value="PHOSPHOGLYCERATE MUTASE-LIKE PROTEIN"/>
    <property type="match status" value="1"/>
</dbReference>
<keyword evidence="3" id="KW-0732">Signal</keyword>
<feature type="signal peptide" evidence="3">
    <location>
        <begin position="1"/>
        <end position="28"/>
    </location>
</feature>
<feature type="transmembrane region" description="Helical" evidence="2">
    <location>
        <begin position="563"/>
        <end position="586"/>
    </location>
</feature>
<evidence type="ECO:0000256" key="3">
    <source>
        <dbReference type="SAM" id="SignalP"/>
    </source>
</evidence>
<evidence type="ECO:0000313" key="4">
    <source>
        <dbReference type="EMBL" id="CAI2382908.1"/>
    </source>
</evidence>
<keyword evidence="2" id="KW-1133">Transmembrane helix</keyword>
<dbReference type="Proteomes" id="UP001295684">
    <property type="component" value="Unassembled WGS sequence"/>
</dbReference>
<evidence type="ECO:0000256" key="2">
    <source>
        <dbReference type="SAM" id="Phobius"/>
    </source>
</evidence>
<dbReference type="GO" id="GO:0016791">
    <property type="term" value="F:phosphatase activity"/>
    <property type="evidence" value="ECO:0007669"/>
    <property type="project" value="TreeGrafter"/>
</dbReference>
<name>A0AAD1Y1F6_EUPCR</name>
<dbReference type="AlphaFoldDB" id="A0AAD1Y1F6"/>
<accession>A0AAD1Y1F6</accession>
<evidence type="ECO:0000313" key="5">
    <source>
        <dbReference type="Proteomes" id="UP001295684"/>
    </source>
</evidence>
<keyword evidence="2" id="KW-0812">Transmembrane</keyword>
<dbReference type="InterPro" id="IPR029033">
    <property type="entry name" value="His_PPase_superfam"/>
</dbReference>
<organism evidence="4 5">
    <name type="scientific">Euplotes crassus</name>
    <dbReference type="NCBI Taxonomy" id="5936"/>
    <lineage>
        <taxon>Eukaryota</taxon>
        <taxon>Sar</taxon>
        <taxon>Alveolata</taxon>
        <taxon>Ciliophora</taxon>
        <taxon>Intramacronucleata</taxon>
        <taxon>Spirotrichea</taxon>
        <taxon>Hypotrichia</taxon>
        <taxon>Euplotida</taxon>
        <taxon>Euplotidae</taxon>
        <taxon>Moneuplotes</taxon>
    </lineage>
</organism>